<evidence type="ECO:0000256" key="1">
    <source>
        <dbReference type="SAM" id="SignalP"/>
    </source>
</evidence>
<comment type="caution">
    <text evidence="2">The sequence shown here is derived from an EMBL/GenBank/DDBJ whole genome shotgun (WGS) entry which is preliminary data.</text>
</comment>
<evidence type="ECO:0000313" key="3">
    <source>
        <dbReference type="Proteomes" id="UP001410394"/>
    </source>
</evidence>
<feature type="chain" id="PRO_5046160142" evidence="1">
    <location>
        <begin position="27"/>
        <end position="221"/>
    </location>
</feature>
<dbReference type="Proteomes" id="UP001410394">
    <property type="component" value="Unassembled WGS sequence"/>
</dbReference>
<organism evidence="2 3">
    <name type="scientific">Uliginosibacterium sediminicola</name>
    <dbReference type="NCBI Taxonomy" id="2024550"/>
    <lineage>
        <taxon>Bacteria</taxon>
        <taxon>Pseudomonadati</taxon>
        <taxon>Pseudomonadota</taxon>
        <taxon>Betaproteobacteria</taxon>
        <taxon>Rhodocyclales</taxon>
        <taxon>Zoogloeaceae</taxon>
        <taxon>Uliginosibacterium</taxon>
    </lineage>
</organism>
<protein>
    <submittedName>
        <fullName evidence="2">DUF3313 domain-containing protein</fullName>
    </submittedName>
</protein>
<evidence type="ECO:0000313" key="2">
    <source>
        <dbReference type="EMBL" id="MEN3070134.1"/>
    </source>
</evidence>
<reference evidence="2 3" key="1">
    <citation type="journal article" date="2018" name="Int. J. Syst. Evol. Microbiol.">
        <title>Uliginosibacterium sediminicola sp. nov., isolated from freshwater sediment.</title>
        <authorList>
            <person name="Hwang W.M."/>
            <person name="Kim S.M."/>
            <person name="Kang K."/>
            <person name="Ahn T.Y."/>
        </authorList>
    </citation>
    <scope>NUCLEOTIDE SEQUENCE [LARGE SCALE GENOMIC DNA]</scope>
    <source>
        <strain evidence="2 3">M1-21</strain>
    </source>
</reference>
<dbReference type="InterPro" id="IPR021747">
    <property type="entry name" value="DUF3313"/>
</dbReference>
<dbReference type="PROSITE" id="PS51257">
    <property type="entry name" value="PROKAR_LIPOPROTEIN"/>
    <property type="match status" value="1"/>
</dbReference>
<dbReference type="Pfam" id="PF11769">
    <property type="entry name" value="DUF3313"/>
    <property type="match status" value="1"/>
</dbReference>
<accession>A0ABU9Z2A5</accession>
<dbReference type="RefSeq" id="WP_345920909.1">
    <property type="nucleotide sequence ID" value="NZ_JBDIVE010000010.1"/>
</dbReference>
<keyword evidence="1" id="KW-0732">Signal</keyword>
<feature type="signal peptide" evidence="1">
    <location>
        <begin position="1"/>
        <end position="26"/>
    </location>
</feature>
<proteinExistence type="predicted"/>
<dbReference type="EMBL" id="JBDIVE010000010">
    <property type="protein sequence ID" value="MEN3070134.1"/>
    <property type="molecule type" value="Genomic_DNA"/>
</dbReference>
<gene>
    <name evidence="2" type="ORF">ABDB84_16745</name>
</gene>
<name>A0ABU9Z2A5_9RHOO</name>
<sequence length="221" mass="24046">MNLKKNLFRFTGTLLIALLAAGCASTNPTRYSDLASAGQLQTNTGSQAARIPFRYETATKWSEYRNVIIDPVSVYRGADAQFKDISEAEKSELSRYMQEAFSKELSARFKLSRDPAPGTLRVKLSLTGAEPTTRVVAPILRFDLVGMPYNIVQSIRGKEGALTGSVMYAVEIYDAQSKQLLNAYVAKQYPNAMNVLANFSALGAAKTGLDKGATELASALQ</sequence>
<keyword evidence="3" id="KW-1185">Reference proteome</keyword>